<comment type="caution">
    <text evidence="2">The sequence shown here is derived from an EMBL/GenBank/DDBJ whole genome shotgun (WGS) entry which is preliminary data.</text>
</comment>
<evidence type="ECO:0000313" key="2">
    <source>
        <dbReference type="EMBL" id="MBC8574216.1"/>
    </source>
</evidence>
<gene>
    <name evidence="2" type="ORF">H8716_14200</name>
</gene>
<keyword evidence="3" id="KW-1185">Reference proteome</keyword>
<dbReference type="Proteomes" id="UP000657421">
    <property type="component" value="Unassembled WGS sequence"/>
</dbReference>
<protein>
    <submittedName>
        <fullName evidence="2">SseB family protein</fullName>
    </submittedName>
</protein>
<sequence length="137" mass="15434">MEKDQVLQGNEKIEEAIRGLQNEPTQEMLAHALTVVRRRMKENGHLIVAVDPAGAMESLQVQTIQTADGKRWFAAFTGFEEQMKGSNAVMSAFTAEIEKLFQMTLQTEEIEGLILNPWDCTMMLSKSLIHIVLGENR</sequence>
<accession>A0ABR7NCT3</accession>
<dbReference type="EMBL" id="JACRSZ010000017">
    <property type="protein sequence ID" value="MBC8574216.1"/>
    <property type="molecule type" value="Genomic_DNA"/>
</dbReference>
<reference evidence="2 3" key="1">
    <citation type="submission" date="2020-08" db="EMBL/GenBank/DDBJ databases">
        <title>Genome public.</title>
        <authorList>
            <person name="Liu C."/>
            <person name="Sun Q."/>
        </authorList>
    </citation>
    <scope>NUCLEOTIDE SEQUENCE [LARGE SCALE GENOMIC DNA]</scope>
    <source>
        <strain evidence="2 3">NSJ-46</strain>
    </source>
</reference>
<evidence type="ECO:0000259" key="1">
    <source>
        <dbReference type="Pfam" id="PF07179"/>
    </source>
</evidence>
<dbReference type="RefSeq" id="WP_249309708.1">
    <property type="nucleotide sequence ID" value="NZ_JACRSZ010000017.1"/>
</dbReference>
<evidence type="ECO:0000313" key="3">
    <source>
        <dbReference type="Proteomes" id="UP000657421"/>
    </source>
</evidence>
<dbReference type="InterPro" id="IPR009839">
    <property type="entry name" value="SseB_N"/>
</dbReference>
<name>A0ABR7NCT3_9FIRM</name>
<organism evidence="2 3">
    <name type="scientific">Jingyaoa shaoxingensis</name>
    <dbReference type="NCBI Taxonomy" id="2763671"/>
    <lineage>
        <taxon>Bacteria</taxon>
        <taxon>Bacillati</taxon>
        <taxon>Bacillota</taxon>
        <taxon>Clostridia</taxon>
        <taxon>Lachnospirales</taxon>
        <taxon>Lachnospiraceae</taxon>
        <taxon>Jingyaoa</taxon>
    </lineage>
</organism>
<feature type="domain" description="SseB protein N-terminal" evidence="1">
    <location>
        <begin position="45"/>
        <end position="129"/>
    </location>
</feature>
<proteinExistence type="predicted"/>
<dbReference type="Pfam" id="PF07179">
    <property type="entry name" value="SseB"/>
    <property type="match status" value="1"/>
</dbReference>